<dbReference type="SUPFAM" id="SSF52266">
    <property type="entry name" value="SGNH hydrolase"/>
    <property type="match status" value="1"/>
</dbReference>
<feature type="signal peptide" evidence="2">
    <location>
        <begin position="1"/>
        <end position="18"/>
    </location>
</feature>
<keyword evidence="1" id="KW-0378">Hydrolase</keyword>
<dbReference type="GO" id="GO:0005975">
    <property type="term" value="P:carbohydrate metabolic process"/>
    <property type="evidence" value="ECO:0007669"/>
    <property type="project" value="TreeGrafter"/>
</dbReference>
<dbReference type="InterPro" id="IPR005181">
    <property type="entry name" value="SASA"/>
</dbReference>
<gene>
    <name evidence="4" type="ORF">KC01_LOCUS3120</name>
</gene>
<dbReference type="PANTHER" id="PTHR22901:SF0">
    <property type="entry name" value="SIALATE O-ACETYLESTERASE"/>
    <property type="match status" value="1"/>
</dbReference>
<dbReference type="EMBL" id="OZ035832">
    <property type="protein sequence ID" value="CAL1570916.1"/>
    <property type="molecule type" value="Genomic_DNA"/>
</dbReference>
<organism evidence="4 5">
    <name type="scientific">Knipowitschia caucasica</name>
    <name type="common">Caucasian dwarf goby</name>
    <name type="synonym">Pomatoschistus caucasicus</name>
    <dbReference type="NCBI Taxonomy" id="637954"/>
    <lineage>
        <taxon>Eukaryota</taxon>
        <taxon>Metazoa</taxon>
        <taxon>Chordata</taxon>
        <taxon>Craniata</taxon>
        <taxon>Vertebrata</taxon>
        <taxon>Euteleostomi</taxon>
        <taxon>Actinopterygii</taxon>
        <taxon>Neopterygii</taxon>
        <taxon>Teleostei</taxon>
        <taxon>Neoteleostei</taxon>
        <taxon>Acanthomorphata</taxon>
        <taxon>Gobiaria</taxon>
        <taxon>Gobiiformes</taxon>
        <taxon>Gobioidei</taxon>
        <taxon>Gobiidae</taxon>
        <taxon>Gobiinae</taxon>
        <taxon>Knipowitschia</taxon>
    </lineage>
</organism>
<evidence type="ECO:0000313" key="5">
    <source>
        <dbReference type="Proteomes" id="UP001497482"/>
    </source>
</evidence>
<dbReference type="Proteomes" id="UP001497482">
    <property type="component" value="Chromosome 10"/>
</dbReference>
<dbReference type="Pfam" id="PF03629">
    <property type="entry name" value="SASA"/>
    <property type="match status" value="1"/>
</dbReference>
<proteinExistence type="predicted"/>
<dbReference type="InterPro" id="IPR039329">
    <property type="entry name" value="SIAE"/>
</dbReference>
<evidence type="ECO:0000259" key="3">
    <source>
        <dbReference type="Pfam" id="PF03629"/>
    </source>
</evidence>
<accession>A0AAV2IZY9</accession>
<feature type="domain" description="Sialate O-acetylesterase" evidence="3">
    <location>
        <begin position="121"/>
        <end position="319"/>
    </location>
</feature>
<keyword evidence="2" id="KW-0732">Signal</keyword>
<sequence length="460" mass="51481">MCLLLLVLLVAAISFTTSATEQLRPCGDGKLGFASYYGDHMVLQRAPQRAVLWGCGPLGTQVTVSVQGPTTQEILVSVSNETRMWRVILGPVESGGPYNITAALTNHTNSFVTLRDVLFGDVWLCSGQSNMYFEVSQIFNASEELALASNYPHVRFFMVGLDKNDIEQQDLDKVNIPWSVPNEKDLAPFSAVCWLFGRYLYKTLNSPVGLVESSWGGTTVEAWSSHTALKKCGLDHKDENYLGPTENSVLWNAMIHPLLPMTIKGAIWYQGENNAKYHRDLYSCTFPAMIDNWRTGFHKGSGGQTEIEFPFGFVQLSTYEHSSTDNGFPEIRWHQTADYGFVPNFRMKNTFMAVAMDLPDDTSPYGTIHPRDKQDVAYRLTLGAQAVAYNNFSTFNGPFPDLIFPDNTYVTITFDQELSVSPSEDIFEIGCSSNSIFHILGFKWMPASIMNPIRLERLAL</sequence>
<dbReference type="GO" id="GO:0001681">
    <property type="term" value="F:sialate O-acetylesterase activity"/>
    <property type="evidence" value="ECO:0007669"/>
    <property type="project" value="InterPro"/>
</dbReference>
<dbReference type="InterPro" id="IPR036514">
    <property type="entry name" value="SGNH_hydro_sf"/>
</dbReference>
<evidence type="ECO:0000256" key="2">
    <source>
        <dbReference type="SAM" id="SignalP"/>
    </source>
</evidence>
<keyword evidence="5" id="KW-1185">Reference proteome</keyword>
<feature type="chain" id="PRO_5043841990" description="Sialate O-acetylesterase domain-containing protein" evidence="2">
    <location>
        <begin position="19"/>
        <end position="460"/>
    </location>
</feature>
<dbReference type="PANTHER" id="PTHR22901">
    <property type="entry name" value="SIALATE O-ACETYLESTERASE"/>
    <property type="match status" value="1"/>
</dbReference>
<reference evidence="4 5" key="1">
    <citation type="submission" date="2024-04" db="EMBL/GenBank/DDBJ databases">
        <authorList>
            <person name="Waldvogel A.-M."/>
            <person name="Schoenle A."/>
        </authorList>
    </citation>
    <scope>NUCLEOTIDE SEQUENCE [LARGE SCALE GENOMIC DNA]</scope>
</reference>
<evidence type="ECO:0000313" key="4">
    <source>
        <dbReference type="EMBL" id="CAL1570916.1"/>
    </source>
</evidence>
<dbReference type="Gene3D" id="3.40.50.1110">
    <property type="entry name" value="SGNH hydrolase"/>
    <property type="match status" value="1"/>
</dbReference>
<evidence type="ECO:0000256" key="1">
    <source>
        <dbReference type="ARBA" id="ARBA00022801"/>
    </source>
</evidence>
<protein>
    <recommendedName>
        <fullName evidence="3">Sialate O-acetylesterase domain-containing protein</fullName>
    </recommendedName>
</protein>
<name>A0AAV2IZY9_KNICA</name>
<dbReference type="AlphaFoldDB" id="A0AAV2IZY9"/>